<dbReference type="GO" id="GO:0032259">
    <property type="term" value="P:methylation"/>
    <property type="evidence" value="ECO:0007669"/>
    <property type="project" value="UniProtKB-KW"/>
</dbReference>
<feature type="modified residue" description="N6-(pyridoxal phosphate)lysine" evidence="9 10">
    <location>
        <position position="227"/>
    </location>
</feature>
<sequence>MLKNIAQQDPKIHSLIQQELNRQRVGLEMIASENFVSAAVLEALGTPLTNKYSEGYPGKRYYEGNEYIDQIEQLAINRAQLLFGADHANVQPHSGSQANLASYLSILQPGDTILAMDLSAGGHLTHGSPVNFSGRLFNFVHYGVNKETQLIDFTQVRELAQRCQPKLIVAGASAYPRKIDFQQFRAIADEVGAYLLIDMAHIAGLVATNLHPAVFPYADIVTTTTHKTLRGPRGAIILCQNDDRFDLTGKKNLTQKIDSAVFPGMQGGPLEHVIAAKAVAFQEALAPEFKTYQQQILKNAKTLENVFQQQGIAMVTGGTDNHLLLIELTNLGITGKQAEQALARAEIYTNKNVIPYDPCKPTNPSGLRLGTAALTTRGLQEKEMTQIGLGIATILKNSTDDNIIKQVNNELRELIAQFPLYPDLSYD</sequence>
<accession>A0A2M7VD10</accession>
<keyword evidence="12" id="KW-0489">Methyltransferase</keyword>
<keyword evidence="9" id="KW-0028">Amino-acid biosynthesis</keyword>
<comment type="pathway">
    <text evidence="9">One-carbon metabolism; tetrahydrofolate interconversion.</text>
</comment>
<dbReference type="EMBL" id="PFPO01000097">
    <property type="protein sequence ID" value="PIZ98278.1"/>
    <property type="molecule type" value="Genomic_DNA"/>
</dbReference>
<keyword evidence="6 9" id="KW-0554">One-carbon metabolism</keyword>
<evidence type="ECO:0000256" key="2">
    <source>
        <dbReference type="ARBA" id="ARBA00004496"/>
    </source>
</evidence>
<evidence type="ECO:0000256" key="1">
    <source>
        <dbReference type="ARBA" id="ARBA00001933"/>
    </source>
</evidence>
<evidence type="ECO:0000256" key="9">
    <source>
        <dbReference type="HAMAP-Rule" id="MF_00051"/>
    </source>
</evidence>
<dbReference type="InterPro" id="IPR001085">
    <property type="entry name" value="Ser_HO-MeTrfase"/>
</dbReference>
<keyword evidence="5 9" id="KW-0963">Cytoplasm</keyword>
<dbReference type="InterPro" id="IPR039429">
    <property type="entry name" value="SHMT-like_dom"/>
</dbReference>
<comment type="catalytic activity">
    <reaction evidence="9">
        <text>(6R)-5,10-methylene-5,6,7,8-tetrahydrofolate + glycine + H2O = (6S)-5,6,7,8-tetrahydrofolate + L-serine</text>
        <dbReference type="Rhea" id="RHEA:15481"/>
        <dbReference type="ChEBI" id="CHEBI:15377"/>
        <dbReference type="ChEBI" id="CHEBI:15636"/>
        <dbReference type="ChEBI" id="CHEBI:33384"/>
        <dbReference type="ChEBI" id="CHEBI:57305"/>
        <dbReference type="ChEBI" id="CHEBI:57453"/>
        <dbReference type="EC" id="2.1.2.1"/>
    </reaction>
</comment>
<evidence type="ECO:0000313" key="12">
    <source>
        <dbReference type="EMBL" id="PIZ98278.1"/>
    </source>
</evidence>
<evidence type="ECO:0000256" key="4">
    <source>
        <dbReference type="ARBA" id="ARBA00011738"/>
    </source>
</evidence>
<proteinExistence type="inferred from homology"/>
<dbReference type="AlphaFoldDB" id="A0A2M7VD10"/>
<dbReference type="PANTHER" id="PTHR11680">
    <property type="entry name" value="SERINE HYDROXYMETHYLTRANSFERASE"/>
    <property type="match status" value="1"/>
</dbReference>
<comment type="cofactor">
    <cofactor evidence="1 9 10">
        <name>pyridoxal 5'-phosphate</name>
        <dbReference type="ChEBI" id="CHEBI:597326"/>
    </cofactor>
</comment>
<dbReference type="Gene3D" id="3.40.640.10">
    <property type="entry name" value="Type I PLP-dependent aspartate aminotransferase-like (Major domain)"/>
    <property type="match status" value="1"/>
</dbReference>
<comment type="caution">
    <text evidence="9">Lacks conserved residue(s) required for the propagation of feature annotation.</text>
</comment>
<dbReference type="InterPro" id="IPR019798">
    <property type="entry name" value="Ser_HO-MeTrfase_PLP_BS"/>
</dbReference>
<evidence type="ECO:0000256" key="7">
    <source>
        <dbReference type="ARBA" id="ARBA00022679"/>
    </source>
</evidence>
<dbReference type="GO" id="GO:0030170">
    <property type="term" value="F:pyridoxal phosphate binding"/>
    <property type="evidence" value="ECO:0007669"/>
    <property type="project" value="UniProtKB-UniRule"/>
</dbReference>
<dbReference type="GO" id="GO:0004372">
    <property type="term" value="F:glycine hydroxymethyltransferase activity"/>
    <property type="evidence" value="ECO:0007669"/>
    <property type="project" value="UniProtKB-UniRule"/>
</dbReference>
<feature type="binding site" evidence="9">
    <location>
        <position position="118"/>
    </location>
    <ligand>
        <name>(6S)-5,6,7,8-tetrahydrofolate</name>
        <dbReference type="ChEBI" id="CHEBI:57453"/>
    </ligand>
</feature>
<dbReference type="GO" id="GO:0035999">
    <property type="term" value="P:tetrahydrofolate interconversion"/>
    <property type="evidence" value="ECO:0007669"/>
    <property type="project" value="UniProtKB-UniRule"/>
</dbReference>
<dbReference type="SUPFAM" id="SSF53383">
    <property type="entry name" value="PLP-dependent transferases"/>
    <property type="match status" value="1"/>
</dbReference>
<dbReference type="FunFam" id="3.40.640.10:FF:000001">
    <property type="entry name" value="Serine hydroxymethyltransferase"/>
    <property type="match status" value="1"/>
</dbReference>
<evidence type="ECO:0000256" key="8">
    <source>
        <dbReference type="ARBA" id="ARBA00022898"/>
    </source>
</evidence>
<dbReference type="PIRSF" id="PIRSF000412">
    <property type="entry name" value="SHMT"/>
    <property type="match status" value="1"/>
</dbReference>
<dbReference type="Gene3D" id="3.90.1150.10">
    <property type="entry name" value="Aspartate Aminotransferase, domain 1"/>
    <property type="match status" value="1"/>
</dbReference>
<comment type="subunit">
    <text evidence="4 9">Homodimer.</text>
</comment>
<dbReference type="EC" id="2.1.2.1" evidence="9"/>
<dbReference type="InterPro" id="IPR049943">
    <property type="entry name" value="Ser_HO-MeTrfase-like"/>
</dbReference>
<dbReference type="InterPro" id="IPR015422">
    <property type="entry name" value="PyrdxlP-dep_Trfase_small"/>
</dbReference>
<dbReference type="GO" id="GO:0019264">
    <property type="term" value="P:glycine biosynthetic process from serine"/>
    <property type="evidence" value="ECO:0007669"/>
    <property type="project" value="UniProtKB-UniRule"/>
</dbReference>
<keyword evidence="7 9" id="KW-0808">Transferase</keyword>
<feature type="domain" description="Serine hydroxymethyltransferase-like" evidence="11">
    <location>
        <begin position="6"/>
        <end position="388"/>
    </location>
</feature>
<evidence type="ECO:0000259" key="11">
    <source>
        <dbReference type="Pfam" id="PF00464"/>
    </source>
</evidence>
<keyword evidence="8 9" id="KW-0663">Pyridoxal phosphate</keyword>
<reference evidence="13" key="1">
    <citation type="submission" date="2017-09" db="EMBL/GenBank/DDBJ databases">
        <title>Depth-based differentiation of microbial function through sediment-hosted aquifers and enrichment of novel symbionts in the deep terrestrial subsurface.</title>
        <authorList>
            <person name="Probst A.J."/>
            <person name="Ladd B."/>
            <person name="Jarett J.K."/>
            <person name="Geller-Mcgrath D.E."/>
            <person name="Sieber C.M.K."/>
            <person name="Emerson J.B."/>
            <person name="Anantharaman K."/>
            <person name="Thomas B.C."/>
            <person name="Malmstrom R."/>
            <person name="Stieglmeier M."/>
            <person name="Klingl A."/>
            <person name="Woyke T."/>
            <person name="Ryan C.M."/>
            <person name="Banfield J.F."/>
        </authorList>
    </citation>
    <scope>NUCLEOTIDE SEQUENCE [LARGE SCALE GENOMIC DNA]</scope>
</reference>
<dbReference type="UniPathway" id="UPA00288">
    <property type="reaction ID" value="UER01023"/>
</dbReference>
<protein>
    <recommendedName>
        <fullName evidence="9">Serine hydroxymethyltransferase</fullName>
        <shortName evidence="9">SHMT</shortName>
        <shortName evidence="9">Serine methylase</shortName>
        <ecNumber evidence="9">2.1.2.1</ecNumber>
    </recommendedName>
</protein>
<dbReference type="InterPro" id="IPR015421">
    <property type="entry name" value="PyrdxlP-dep_Trfase_major"/>
</dbReference>
<feature type="site" description="Plays an important role in substrate specificity" evidence="9">
    <location>
        <position position="226"/>
    </location>
</feature>
<comment type="pathway">
    <text evidence="9">Amino-acid biosynthesis; glycine biosynthesis; glycine from L-serine: step 1/1.</text>
</comment>
<evidence type="ECO:0000256" key="3">
    <source>
        <dbReference type="ARBA" id="ARBA00006376"/>
    </source>
</evidence>
<comment type="caution">
    <text evidence="12">The sequence shown here is derived from an EMBL/GenBank/DDBJ whole genome shotgun (WGS) entry which is preliminary data.</text>
</comment>
<comment type="function">
    <text evidence="9">Catalyzes the reversible interconversion of serine and glycine with tetrahydrofolate (THF) serving as the one-carbon carrier. This reaction serves as the major source of one-carbon groups required for the biosynthesis of purines, thymidylate, methionine, and other important biomolecules. Also exhibits THF-independent aldolase activity toward beta-hydroxyamino acids, producing glycine and aldehydes, via a retro-aldol mechanism.</text>
</comment>
<organism evidence="12 13">
    <name type="scientific">Candidatus Komeilibacteria bacterium CG_4_10_14_0_2_um_filter_37_10</name>
    <dbReference type="NCBI Taxonomy" id="1974470"/>
    <lineage>
        <taxon>Bacteria</taxon>
        <taxon>Candidatus Komeiliibacteriota</taxon>
    </lineage>
</organism>
<dbReference type="Proteomes" id="UP000230405">
    <property type="component" value="Unassembled WGS sequence"/>
</dbReference>
<evidence type="ECO:0000256" key="10">
    <source>
        <dbReference type="PIRSR" id="PIRSR000412-50"/>
    </source>
</evidence>
<dbReference type="GO" id="GO:0008168">
    <property type="term" value="F:methyltransferase activity"/>
    <property type="evidence" value="ECO:0007669"/>
    <property type="project" value="UniProtKB-KW"/>
</dbReference>
<evidence type="ECO:0000256" key="5">
    <source>
        <dbReference type="ARBA" id="ARBA00022490"/>
    </source>
</evidence>
<dbReference type="PROSITE" id="PS00096">
    <property type="entry name" value="SHMT"/>
    <property type="match status" value="1"/>
</dbReference>
<dbReference type="CDD" id="cd00378">
    <property type="entry name" value="SHMT"/>
    <property type="match status" value="1"/>
</dbReference>
<feature type="binding site" evidence="9">
    <location>
        <begin position="122"/>
        <end position="124"/>
    </location>
    <ligand>
        <name>(6S)-5,6,7,8-tetrahydrofolate</name>
        <dbReference type="ChEBI" id="CHEBI:57453"/>
    </ligand>
</feature>
<comment type="similarity">
    <text evidence="3 9">Belongs to the SHMT family.</text>
</comment>
<dbReference type="GO" id="GO:0005829">
    <property type="term" value="C:cytosol"/>
    <property type="evidence" value="ECO:0007669"/>
    <property type="project" value="TreeGrafter"/>
</dbReference>
<name>A0A2M7VD10_9BACT</name>
<dbReference type="InterPro" id="IPR015424">
    <property type="entry name" value="PyrdxlP-dep_Trfase"/>
</dbReference>
<evidence type="ECO:0000313" key="13">
    <source>
        <dbReference type="Proteomes" id="UP000230405"/>
    </source>
</evidence>
<dbReference type="HAMAP" id="MF_00051">
    <property type="entry name" value="SHMT"/>
    <property type="match status" value="1"/>
</dbReference>
<dbReference type="NCBIfam" id="NF000586">
    <property type="entry name" value="PRK00011.1"/>
    <property type="match status" value="1"/>
</dbReference>
<dbReference type="PANTHER" id="PTHR11680:SF35">
    <property type="entry name" value="SERINE HYDROXYMETHYLTRANSFERASE 1"/>
    <property type="match status" value="1"/>
</dbReference>
<dbReference type="Pfam" id="PF00464">
    <property type="entry name" value="SHMT"/>
    <property type="match status" value="1"/>
</dbReference>
<gene>
    <name evidence="9" type="primary">glyA</name>
    <name evidence="12" type="ORF">COX77_05030</name>
</gene>
<comment type="subcellular location">
    <subcellularLocation>
        <location evidence="2 9">Cytoplasm</location>
    </subcellularLocation>
</comment>
<evidence type="ECO:0000256" key="6">
    <source>
        <dbReference type="ARBA" id="ARBA00022563"/>
    </source>
</evidence>
<dbReference type="UniPathway" id="UPA00193"/>